<dbReference type="EMBL" id="ML976155">
    <property type="protein sequence ID" value="KAF1937080.1"/>
    <property type="molecule type" value="Genomic_DNA"/>
</dbReference>
<gene>
    <name evidence="2" type="ORF">EJ02DRAFT_469984</name>
</gene>
<accession>A0A6A5SBN3</accession>
<name>A0A6A5SBN3_9PLEO</name>
<sequence length="189" mass="20493">MGATGKMGTSCKPPVETGTACKLPMQMGATCKPLRWVPTAKSLVGMGAACKLPMQMGAICKPLRWVPPAKSLVGMGAACKPEIGTVCKPPRMRHRESCAIVGSFSHSFAVQKEREATSPLKSTLTTTPVSAKRWQVWTSQQFSTGNPHLSRPPPPETHQAPKQVQNTNVVWIRHHCQNVTPLSQRTMAL</sequence>
<feature type="region of interest" description="Disordered" evidence="1">
    <location>
        <begin position="142"/>
        <end position="163"/>
    </location>
</feature>
<dbReference type="AlphaFoldDB" id="A0A6A5SBN3"/>
<evidence type="ECO:0000313" key="3">
    <source>
        <dbReference type="Proteomes" id="UP000800038"/>
    </source>
</evidence>
<evidence type="ECO:0000256" key="1">
    <source>
        <dbReference type="SAM" id="MobiDB-lite"/>
    </source>
</evidence>
<dbReference type="Proteomes" id="UP000800038">
    <property type="component" value="Unassembled WGS sequence"/>
</dbReference>
<protein>
    <submittedName>
        <fullName evidence="2">Uncharacterized protein</fullName>
    </submittedName>
</protein>
<evidence type="ECO:0000313" key="2">
    <source>
        <dbReference type="EMBL" id="KAF1937080.1"/>
    </source>
</evidence>
<organism evidence="2 3">
    <name type="scientific">Clathrospora elynae</name>
    <dbReference type="NCBI Taxonomy" id="706981"/>
    <lineage>
        <taxon>Eukaryota</taxon>
        <taxon>Fungi</taxon>
        <taxon>Dikarya</taxon>
        <taxon>Ascomycota</taxon>
        <taxon>Pezizomycotina</taxon>
        <taxon>Dothideomycetes</taxon>
        <taxon>Pleosporomycetidae</taxon>
        <taxon>Pleosporales</taxon>
        <taxon>Diademaceae</taxon>
        <taxon>Clathrospora</taxon>
    </lineage>
</organism>
<keyword evidence="3" id="KW-1185">Reference proteome</keyword>
<proteinExistence type="predicted"/>
<reference evidence="2" key="1">
    <citation type="journal article" date="2020" name="Stud. Mycol.">
        <title>101 Dothideomycetes genomes: a test case for predicting lifestyles and emergence of pathogens.</title>
        <authorList>
            <person name="Haridas S."/>
            <person name="Albert R."/>
            <person name="Binder M."/>
            <person name="Bloem J."/>
            <person name="Labutti K."/>
            <person name="Salamov A."/>
            <person name="Andreopoulos B."/>
            <person name="Baker S."/>
            <person name="Barry K."/>
            <person name="Bills G."/>
            <person name="Bluhm B."/>
            <person name="Cannon C."/>
            <person name="Castanera R."/>
            <person name="Culley D."/>
            <person name="Daum C."/>
            <person name="Ezra D."/>
            <person name="Gonzalez J."/>
            <person name="Henrissat B."/>
            <person name="Kuo A."/>
            <person name="Liang C."/>
            <person name="Lipzen A."/>
            <person name="Lutzoni F."/>
            <person name="Magnuson J."/>
            <person name="Mondo S."/>
            <person name="Nolan M."/>
            <person name="Ohm R."/>
            <person name="Pangilinan J."/>
            <person name="Park H.-J."/>
            <person name="Ramirez L."/>
            <person name="Alfaro M."/>
            <person name="Sun H."/>
            <person name="Tritt A."/>
            <person name="Yoshinaga Y."/>
            <person name="Zwiers L.-H."/>
            <person name="Turgeon B."/>
            <person name="Goodwin S."/>
            <person name="Spatafora J."/>
            <person name="Crous P."/>
            <person name="Grigoriev I."/>
        </authorList>
    </citation>
    <scope>NUCLEOTIDE SEQUENCE</scope>
    <source>
        <strain evidence="2">CBS 161.51</strain>
    </source>
</reference>